<gene>
    <name evidence="4" type="ORF">TCDM_03993</name>
</gene>
<evidence type="ECO:0000313" key="4">
    <source>
        <dbReference type="EMBL" id="ESS67368.1"/>
    </source>
</evidence>
<dbReference type="VEuPathDB" id="TriTrypDB:TCDM_03993"/>
<comment type="caution">
    <text evidence="4">The sequence shown here is derived from an EMBL/GenBank/DDBJ whole genome shotgun (WGS) entry which is preliminary data.</text>
</comment>
<protein>
    <recommendedName>
        <fullName evidence="3">Ig-like domain-containing protein</fullName>
    </recommendedName>
</protein>
<dbReference type="PROSITE" id="PS50835">
    <property type="entry name" value="IG_LIKE"/>
    <property type="match status" value="1"/>
</dbReference>
<reference evidence="4 5" key="1">
    <citation type="journal article" date="2014" name="Genome Announc.">
        <title>Trypanosoma cruzi Clone Dm28c Draft Genome Sequence.</title>
        <authorList>
            <person name="Grisard E.C."/>
            <person name="Teixeira S.M."/>
            <person name="de Almeida L.G."/>
            <person name="Stoco P.H."/>
            <person name="Gerber A.L."/>
            <person name="Talavera-Lopez C."/>
            <person name="Lima O.C."/>
            <person name="Andersson B."/>
            <person name="de Vasconcelos A.T."/>
        </authorList>
    </citation>
    <scope>NUCLEOTIDE SEQUENCE [LARGE SCALE GENOMIC DNA]</scope>
    <source>
        <strain evidence="4 5">Dm28c</strain>
    </source>
</reference>
<dbReference type="InterPro" id="IPR007110">
    <property type="entry name" value="Ig-like_dom"/>
</dbReference>
<keyword evidence="2" id="KW-0732">Signal</keyword>
<sequence length="1409" mass="158178">MKYFVSVPSFFFWSAFFLSICLSIHFLPPTVRSTGCVISTREACTPHTHTYIHTHKRKKRCGMGRSRSAEQMARVLLSSAIRHDTWECKASSDAVGGRLFTARFVWEEWPMVPELQYAIALQMTFYDRVACAFVGATYTVLKDTPTEPLIFQNRGENMLLVVEVVARDERHNALPEERRVLMWGYVPLTEVCTLRSIDLLPGSAQLLQLNSTSWPSNNRSETYCLKYTCVEVENVVLTQLMSRLVPPGVIVTQSFTENRPQSSTHSFRCTVRDIQLFPTTENPEWRDKSAEWRVAAVSHNGYQQLGQGAEVPLVFDEEIVSSVSTTSNSSSGSGSCESSNEFSHTSTSAYFSVETKKQQSTSLVHSVVPLEMDLLPVHSATSLVLAIRRRGKESQRFEVIGFCVFPLCVMPMKDRDLRVENLPILHGPFSCRDPRMLMLESSSPYDKQPFTVTLTVEYHDTLVVDTFPVSAPTSRYPVDKKELAKTADKGAGGKKFLAEVYDITQTFPSSTAVPGKIMGIVSTEELEEGKKVAAAPAVSRVTTTERTAEATPPLKLTYPSPDELVAGKWATEDNSSAGVFKMLCAVMEELRRLREMQELAMRRRDQKGGIVGREDEIGKRLGDAAGVEVVDLSPMPLAISWETRCLIEEGLQPILHPVHGTRLEDHALASSHDMTASLVGIRFEGLTADASIHVPEDVCFIFSFGSLPLQTIGPIRTVCIDKNNQLRTFKLYEGVERGGMVWCEPLEAVEDPFMQKYRQVTDATLHIHVYDALTMFYVSSVDVQLAHFRRPYNAESARIPMDIPLYRDLSLTERSIPPKVFPILRNAGQLHVTLFCVAAKGGSAAQSRNKVLVPPSGSRVIVAKKLPHAKIIETHLLEGEKTDAGVKMPVESGAAYPSDTVVTSQGPPQLSPSSSQQQQQQLVPATSSTNEETTGIHWRRAQHIKQIYCNRTILPGVPNEHRLQEGDLEFRLRYLEKQRDEMKSRKIAEALMERLTAHHYVYVSSCRPEVTRTPFQNPFCSVMEFSVEVDTPAKGALEIVSPPTFYLGPRECTEVILVVRLNAMAKARDAESKHLRARLLTDGREVVRIVDVHATLGPTFVDRRFEIYGPAGTEVSKKFFSRVFSSALFPITSDRVKLLSRMRDMCARTTITSETTTAEVSAVLDPITQSFVTAWEEVTVRTTIPRDERGQRVEYLVLYKDDAMSHVIETWELCIFACQSVTSRELLFGQTTTVALPASGIEALYCSHSHVKVERGEGCYLLHVRPTEVGTQQVLLHALTDQHLAKTLLTIPTVYPTPTYTQTLEFSLADTTAPIFRRLQFLHRGTKEEVFTVRHNYKYQLRVTPKQFSLAPGDTQFITLQIDMLSLPEGQMEGRWPMWIFINNADDKTIESYLLNVVLRAHRILHEMA</sequence>
<organism evidence="4 5">
    <name type="scientific">Trypanosoma cruzi Dm28c</name>
    <dbReference type="NCBI Taxonomy" id="1416333"/>
    <lineage>
        <taxon>Eukaryota</taxon>
        <taxon>Discoba</taxon>
        <taxon>Euglenozoa</taxon>
        <taxon>Kinetoplastea</taxon>
        <taxon>Metakinetoplastina</taxon>
        <taxon>Trypanosomatida</taxon>
        <taxon>Trypanosomatidae</taxon>
        <taxon>Trypanosoma</taxon>
        <taxon>Schizotrypanum</taxon>
    </lineage>
</organism>
<feature type="region of interest" description="Disordered" evidence="1">
    <location>
        <begin position="897"/>
        <end position="934"/>
    </location>
</feature>
<dbReference type="EMBL" id="AYLP01000032">
    <property type="protein sequence ID" value="ESS67368.1"/>
    <property type="molecule type" value="Genomic_DNA"/>
</dbReference>
<dbReference type="PANTHER" id="PTHR31043:SF3">
    <property type="entry name" value="NEPHROCYSTIN-4"/>
    <property type="match status" value="1"/>
</dbReference>
<feature type="domain" description="Ig-like" evidence="3">
    <location>
        <begin position="247"/>
        <end position="352"/>
    </location>
</feature>
<evidence type="ECO:0000256" key="1">
    <source>
        <dbReference type="SAM" id="MobiDB-lite"/>
    </source>
</evidence>
<dbReference type="GO" id="GO:0097730">
    <property type="term" value="C:non-motile cilium"/>
    <property type="evidence" value="ECO:0007669"/>
    <property type="project" value="InterPro"/>
</dbReference>
<evidence type="ECO:0000313" key="5">
    <source>
        <dbReference type="Proteomes" id="UP000017861"/>
    </source>
</evidence>
<dbReference type="OrthoDB" id="271255at2759"/>
<dbReference type="InterPro" id="IPR029775">
    <property type="entry name" value="NPHP4"/>
</dbReference>
<dbReference type="GO" id="GO:0005856">
    <property type="term" value="C:cytoskeleton"/>
    <property type="evidence" value="ECO:0007669"/>
    <property type="project" value="InterPro"/>
</dbReference>
<feature type="compositionally biased region" description="Polar residues" evidence="1">
    <location>
        <begin position="923"/>
        <end position="933"/>
    </location>
</feature>
<evidence type="ECO:0000256" key="2">
    <source>
        <dbReference type="SAM" id="SignalP"/>
    </source>
</evidence>
<feature type="signal peptide" evidence="2">
    <location>
        <begin position="1"/>
        <end position="23"/>
    </location>
</feature>
<feature type="chain" id="PRO_5004731788" description="Ig-like domain-containing protein" evidence="2">
    <location>
        <begin position="24"/>
        <end position="1409"/>
    </location>
</feature>
<accession>V5BS14</accession>
<name>V5BS14_TRYCR</name>
<evidence type="ECO:0000259" key="3">
    <source>
        <dbReference type="PROSITE" id="PS50835"/>
    </source>
</evidence>
<feature type="compositionally biased region" description="Low complexity" evidence="1">
    <location>
        <begin position="904"/>
        <end position="922"/>
    </location>
</feature>
<proteinExistence type="predicted"/>
<dbReference type="Proteomes" id="UP000017861">
    <property type="component" value="Unassembled WGS sequence"/>
</dbReference>
<dbReference type="GO" id="GO:0090090">
    <property type="term" value="P:negative regulation of canonical Wnt signaling pathway"/>
    <property type="evidence" value="ECO:0007669"/>
    <property type="project" value="InterPro"/>
</dbReference>
<dbReference type="PANTHER" id="PTHR31043">
    <property type="entry name" value="NEPHROCYSTIN-4"/>
    <property type="match status" value="1"/>
</dbReference>